<dbReference type="STRING" id="593133.SAMN04488006_0927"/>
<sequence length="110" mass="12807">MYIYNVTTNVDESIHDEWLHWMKSKHIPDMLATGKFSVAKMSLVLIDEEMGGVTYAVQYTTDSIETLHLYYKEDAPKLRDEAINLFKDKIVAFRTELKVINEQFSKSVNN</sequence>
<evidence type="ECO:0000313" key="2">
    <source>
        <dbReference type="Proteomes" id="UP000199312"/>
    </source>
</evidence>
<accession>A0A1I6PDG8</accession>
<keyword evidence="2" id="KW-1185">Reference proteome</keyword>
<proteinExistence type="predicted"/>
<gene>
    <name evidence="1" type="ORF">SAMN04488006_0927</name>
</gene>
<protein>
    <recommendedName>
        <fullName evidence="3">DUF4286 domain-containing protein</fullName>
    </recommendedName>
</protein>
<dbReference type="AlphaFoldDB" id="A0A1I6PDG8"/>
<dbReference type="Pfam" id="PF14114">
    <property type="entry name" value="DUF4286"/>
    <property type="match status" value="1"/>
</dbReference>
<evidence type="ECO:0000313" key="1">
    <source>
        <dbReference type="EMBL" id="SFS38213.1"/>
    </source>
</evidence>
<dbReference type="Proteomes" id="UP000199312">
    <property type="component" value="Unassembled WGS sequence"/>
</dbReference>
<dbReference type="RefSeq" id="WP_090223298.1">
    <property type="nucleotide sequence ID" value="NZ_FOZP01000002.1"/>
</dbReference>
<dbReference type="InterPro" id="IPR025563">
    <property type="entry name" value="DUF4286"/>
</dbReference>
<name>A0A1I6PDG8_9FLAO</name>
<evidence type="ECO:0008006" key="3">
    <source>
        <dbReference type="Google" id="ProtNLM"/>
    </source>
</evidence>
<dbReference type="EMBL" id="FOZP01000002">
    <property type="protein sequence ID" value="SFS38213.1"/>
    <property type="molecule type" value="Genomic_DNA"/>
</dbReference>
<dbReference type="OrthoDB" id="1121837at2"/>
<organism evidence="1 2">
    <name type="scientific">Lutibacter maritimus</name>
    <dbReference type="NCBI Taxonomy" id="593133"/>
    <lineage>
        <taxon>Bacteria</taxon>
        <taxon>Pseudomonadati</taxon>
        <taxon>Bacteroidota</taxon>
        <taxon>Flavobacteriia</taxon>
        <taxon>Flavobacteriales</taxon>
        <taxon>Flavobacteriaceae</taxon>
        <taxon>Lutibacter</taxon>
    </lineage>
</organism>
<reference evidence="2" key="1">
    <citation type="submission" date="2016-10" db="EMBL/GenBank/DDBJ databases">
        <authorList>
            <person name="Varghese N."/>
            <person name="Submissions S."/>
        </authorList>
    </citation>
    <scope>NUCLEOTIDE SEQUENCE [LARGE SCALE GENOMIC DNA]</scope>
    <source>
        <strain evidence="2">DSM 24450</strain>
    </source>
</reference>